<proteinExistence type="predicted"/>
<comment type="caution">
    <text evidence="1">The sequence shown here is derived from an EMBL/GenBank/DDBJ whole genome shotgun (WGS) entry which is preliminary data.</text>
</comment>
<accession>A0A645FB92</accession>
<gene>
    <name evidence="1" type="ORF">SDC9_158939</name>
</gene>
<evidence type="ECO:0000313" key="1">
    <source>
        <dbReference type="EMBL" id="MPN11635.1"/>
    </source>
</evidence>
<dbReference type="EMBL" id="VSSQ01057867">
    <property type="protein sequence ID" value="MPN11635.1"/>
    <property type="molecule type" value="Genomic_DNA"/>
</dbReference>
<organism evidence="1">
    <name type="scientific">bioreactor metagenome</name>
    <dbReference type="NCBI Taxonomy" id="1076179"/>
    <lineage>
        <taxon>unclassified sequences</taxon>
        <taxon>metagenomes</taxon>
        <taxon>ecological metagenomes</taxon>
    </lineage>
</organism>
<name>A0A645FB92_9ZZZZ</name>
<reference evidence="1" key="1">
    <citation type="submission" date="2019-08" db="EMBL/GenBank/DDBJ databases">
        <authorList>
            <person name="Kucharzyk K."/>
            <person name="Murdoch R.W."/>
            <person name="Higgins S."/>
            <person name="Loffler F."/>
        </authorList>
    </citation>
    <scope>NUCLEOTIDE SEQUENCE</scope>
</reference>
<sequence length="81" mass="9166">MASFLPFFPDKRRNTEITAPIRKDNNVFKIVFFNPNIKPNTAMSFMSPPPMPPLDTKAIIINNMPAPMKLEMLSENDSGIL</sequence>
<dbReference type="AlphaFoldDB" id="A0A645FB92"/>
<protein>
    <submittedName>
        <fullName evidence="1">Uncharacterized protein</fullName>
    </submittedName>
</protein>